<proteinExistence type="predicted"/>
<evidence type="ECO:0000313" key="1">
    <source>
        <dbReference type="EMBL" id="CAG8808229.1"/>
    </source>
</evidence>
<reference evidence="1" key="1">
    <citation type="submission" date="2021-06" db="EMBL/GenBank/DDBJ databases">
        <authorList>
            <person name="Kallberg Y."/>
            <person name="Tangrot J."/>
            <person name="Rosling A."/>
        </authorList>
    </citation>
    <scope>NUCLEOTIDE SEQUENCE</scope>
    <source>
        <strain evidence="1">MA461A</strain>
    </source>
</reference>
<dbReference type="EMBL" id="CAJVQC010068606">
    <property type="protein sequence ID" value="CAG8808229.1"/>
    <property type="molecule type" value="Genomic_DNA"/>
</dbReference>
<keyword evidence="2" id="KW-1185">Reference proteome</keyword>
<gene>
    <name evidence="1" type="ORF">RPERSI_LOCUS22572</name>
</gene>
<feature type="non-terminal residue" evidence="1">
    <location>
        <position position="1"/>
    </location>
</feature>
<evidence type="ECO:0000313" key="2">
    <source>
        <dbReference type="Proteomes" id="UP000789920"/>
    </source>
</evidence>
<sequence length="50" mass="5528">FSLSHDVIDLDDDDSTLPSDDNNLLAENLPPTLSDFLSKNFSCTSFSQHV</sequence>
<organism evidence="1 2">
    <name type="scientific">Racocetra persica</name>
    <dbReference type="NCBI Taxonomy" id="160502"/>
    <lineage>
        <taxon>Eukaryota</taxon>
        <taxon>Fungi</taxon>
        <taxon>Fungi incertae sedis</taxon>
        <taxon>Mucoromycota</taxon>
        <taxon>Glomeromycotina</taxon>
        <taxon>Glomeromycetes</taxon>
        <taxon>Diversisporales</taxon>
        <taxon>Gigasporaceae</taxon>
        <taxon>Racocetra</taxon>
    </lineage>
</organism>
<name>A0ACA9RT73_9GLOM</name>
<accession>A0ACA9RT73</accession>
<comment type="caution">
    <text evidence="1">The sequence shown here is derived from an EMBL/GenBank/DDBJ whole genome shotgun (WGS) entry which is preliminary data.</text>
</comment>
<protein>
    <submittedName>
        <fullName evidence="1">28653_t:CDS:1</fullName>
    </submittedName>
</protein>
<dbReference type="Proteomes" id="UP000789920">
    <property type="component" value="Unassembled WGS sequence"/>
</dbReference>